<evidence type="ECO:0000313" key="2">
    <source>
        <dbReference type="EMBL" id="OCF52868.1"/>
    </source>
</evidence>
<dbReference type="Proteomes" id="UP000094020">
    <property type="component" value="Chromosome 1"/>
</dbReference>
<feature type="region of interest" description="Disordered" evidence="1">
    <location>
        <begin position="1"/>
        <end position="26"/>
    </location>
</feature>
<evidence type="ECO:0000313" key="3">
    <source>
        <dbReference type="EMBL" id="WWC67251.1"/>
    </source>
</evidence>
<feature type="compositionally biased region" description="Polar residues" evidence="1">
    <location>
        <begin position="271"/>
        <end position="283"/>
    </location>
</feature>
<dbReference type="RefSeq" id="XP_019014087.1">
    <property type="nucleotide sequence ID" value="XM_019151949.1"/>
</dbReference>
<reference evidence="2" key="1">
    <citation type="submission" date="2013-07" db="EMBL/GenBank/DDBJ databases">
        <title>The Genome Sequence of Cryptococcus pinus CBS10737.</title>
        <authorList>
            <consortium name="The Broad Institute Genome Sequencing Platform"/>
            <person name="Cuomo C."/>
            <person name="Litvintseva A."/>
            <person name="Chen Y."/>
            <person name="Heitman J."/>
            <person name="Sun S."/>
            <person name="Springer D."/>
            <person name="Dromer F."/>
            <person name="Young S.K."/>
            <person name="Zeng Q."/>
            <person name="Gargeya S."/>
            <person name="Fitzgerald M."/>
            <person name="Abouelleil A."/>
            <person name="Alvarado L."/>
            <person name="Berlin A.M."/>
            <person name="Chapman S.B."/>
            <person name="Dewar J."/>
            <person name="Goldberg J."/>
            <person name="Griggs A."/>
            <person name="Gujja S."/>
            <person name="Hansen M."/>
            <person name="Howarth C."/>
            <person name="Imamovic A."/>
            <person name="Larimer J."/>
            <person name="McCowan C."/>
            <person name="Murphy C."/>
            <person name="Pearson M."/>
            <person name="Priest M."/>
            <person name="Roberts A."/>
            <person name="Saif S."/>
            <person name="Shea T."/>
            <person name="Sykes S."/>
            <person name="Wortman J."/>
            <person name="Nusbaum C."/>
            <person name="Birren B."/>
        </authorList>
    </citation>
    <scope>NUCLEOTIDE SEQUENCE [LARGE SCALE GENOMIC DNA]</scope>
    <source>
        <strain evidence="2">CBS 10737</strain>
    </source>
</reference>
<keyword evidence="4" id="KW-1185">Reference proteome</keyword>
<dbReference type="AlphaFoldDB" id="A0A1B9IB49"/>
<dbReference type="GeneID" id="30168537"/>
<dbReference type="OrthoDB" id="10671343at2759"/>
<accession>A0A1B9IB49</accession>
<feature type="region of interest" description="Disordered" evidence="1">
    <location>
        <begin position="38"/>
        <end position="65"/>
    </location>
</feature>
<feature type="compositionally biased region" description="Polar residues" evidence="1">
    <location>
        <begin position="48"/>
        <end position="64"/>
    </location>
</feature>
<feature type="region of interest" description="Disordered" evidence="1">
    <location>
        <begin position="220"/>
        <end position="240"/>
    </location>
</feature>
<dbReference type="EMBL" id="KI894007">
    <property type="protein sequence ID" value="OCF52868.1"/>
    <property type="molecule type" value="Genomic_DNA"/>
</dbReference>
<protein>
    <submittedName>
        <fullName evidence="2">Uncharacterized protein</fullName>
    </submittedName>
</protein>
<gene>
    <name evidence="2" type="ORF">I206_00168</name>
    <name evidence="3" type="ORF">I206_101158</name>
</gene>
<reference evidence="3" key="2">
    <citation type="submission" date="2013-07" db="EMBL/GenBank/DDBJ databases">
        <authorList>
            <consortium name="The Broad Institute Genome Sequencing Platform"/>
            <person name="Cuomo C."/>
            <person name="Litvintseva A."/>
            <person name="Chen Y."/>
            <person name="Heitman J."/>
            <person name="Sun S."/>
            <person name="Springer D."/>
            <person name="Dromer F."/>
            <person name="Young S.K."/>
            <person name="Zeng Q."/>
            <person name="Gargeya S."/>
            <person name="Fitzgerald M."/>
            <person name="Abouelleil A."/>
            <person name="Alvarado L."/>
            <person name="Berlin A.M."/>
            <person name="Chapman S.B."/>
            <person name="Dewar J."/>
            <person name="Goldberg J."/>
            <person name="Griggs A."/>
            <person name="Gujja S."/>
            <person name="Hansen M."/>
            <person name="Howarth C."/>
            <person name="Imamovic A."/>
            <person name="Larimer J."/>
            <person name="McCowan C."/>
            <person name="Murphy C."/>
            <person name="Pearson M."/>
            <person name="Priest M."/>
            <person name="Roberts A."/>
            <person name="Saif S."/>
            <person name="Shea T."/>
            <person name="Sykes S."/>
            <person name="Wortman J."/>
            <person name="Nusbaum C."/>
            <person name="Birren B."/>
        </authorList>
    </citation>
    <scope>NUCLEOTIDE SEQUENCE</scope>
    <source>
        <strain evidence="3">CBS 10737</strain>
    </source>
</reference>
<dbReference type="KEGG" id="kpin:30168537"/>
<proteinExistence type="predicted"/>
<feature type="region of interest" description="Disordered" evidence="1">
    <location>
        <begin position="271"/>
        <end position="316"/>
    </location>
</feature>
<name>A0A1B9IB49_9TREE</name>
<sequence>MSRGPTASSQETLTIGQSPPSAVESVPNISLISSLSQFHEEMSHRSPMHSQPSSARLPASSPQPQEIDLEAGWGFEPGVEISALSSGNSLWHIAAPLLLPVKKTQLFSPGSSFDRSAQSITACCEEINMIEPDKWGSVNKGAFGQPKRSSDLMWGTNTPTVYLHPTISAASPCEETEEATMEEQSINDLPFGSVIFSNQALLYNHHTAAHVRGNYGETSLSKLESSAGPPDFIGDSSMETASSPYGFSDTIQLSITCSQLLSPQSCYQRPQYNQSSVQSNQEYQLRDPDEYDGDSDEENAYNEDKPEEAEIPYKHPIPVDEIVEDLLALSITEAPIEEQEKEISNLRSSPKRTKSTEPSCSKESQEAQVDRSGVFNTETSKPEESSSKSINDTPRSGGSIFPCTDQDLPDSFLKDEVAIPGMGPPPCKGGDQMWHMDVVEWLNSFDYSELNDLAQTLSPALIDFEFFPASTTSP</sequence>
<organism evidence="2">
    <name type="scientific">Kwoniella pini CBS 10737</name>
    <dbReference type="NCBI Taxonomy" id="1296096"/>
    <lineage>
        <taxon>Eukaryota</taxon>
        <taxon>Fungi</taxon>
        <taxon>Dikarya</taxon>
        <taxon>Basidiomycota</taxon>
        <taxon>Agaricomycotina</taxon>
        <taxon>Tremellomycetes</taxon>
        <taxon>Tremellales</taxon>
        <taxon>Cryptococcaceae</taxon>
        <taxon>Kwoniella</taxon>
    </lineage>
</organism>
<reference evidence="3" key="4">
    <citation type="submission" date="2024-02" db="EMBL/GenBank/DDBJ databases">
        <title>Comparative genomics of Cryptococcus and Kwoniella reveals pathogenesis evolution and contrasting modes of karyotype evolution via chromosome fusion or intercentromeric recombination.</title>
        <authorList>
            <person name="Coelho M.A."/>
            <person name="David-Palma M."/>
            <person name="Shea T."/>
            <person name="Bowers K."/>
            <person name="McGinley-Smith S."/>
            <person name="Mohammad A.W."/>
            <person name="Gnirke A."/>
            <person name="Yurkov A.M."/>
            <person name="Nowrousian M."/>
            <person name="Sun S."/>
            <person name="Cuomo C.A."/>
            <person name="Heitman J."/>
        </authorList>
    </citation>
    <scope>NUCLEOTIDE SEQUENCE</scope>
    <source>
        <strain evidence="3">CBS 10737</strain>
    </source>
</reference>
<evidence type="ECO:0000313" key="4">
    <source>
        <dbReference type="Proteomes" id="UP000094020"/>
    </source>
</evidence>
<feature type="compositionally biased region" description="Acidic residues" evidence="1">
    <location>
        <begin position="289"/>
        <end position="310"/>
    </location>
</feature>
<reference evidence="2" key="3">
    <citation type="submission" date="2016-07" db="EMBL/GenBank/DDBJ databases">
        <title>Evolution of pathogenesis and genome organization in the Tremellales.</title>
        <authorList>
            <person name="Cuomo C."/>
            <person name="Litvintseva A."/>
            <person name="Heitman J."/>
            <person name="Chen Y."/>
            <person name="Sun S."/>
            <person name="Springer D."/>
            <person name="Dromer F."/>
            <person name="Young S."/>
            <person name="Zeng Q."/>
            <person name="Chapman S."/>
            <person name="Gujja S."/>
            <person name="Saif S."/>
            <person name="Birren B."/>
        </authorList>
    </citation>
    <scope>NUCLEOTIDE SEQUENCE</scope>
    <source>
        <strain evidence="2">CBS 10737</strain>
    </source>
</reference>
<feature type="compositionally biased region" description="Polar residues" evidence="1">
    <location>
        <begin position="1"/>
        <end position="20"/>
    </location>
</feature>
<dbReference type="EMBL" id="CP144519">
    <property type="protein sequence ID" value="WWC67251.1"/>
    <property type="molecule type" value="Genomic_DNA"/>
</dbReference>
<evidence type="ECO:0000256" key="1">
    <source>
        <dbReference type="SAM" id="MobiDB-lite"/>
    </source>
</evidence>
<feature type="region of interest" description="Disordered" evidence="1">
    <location>
        <begin position="338"/>
        <end position="406"/>
    </location>
</feature>